<evidence type="ECO:0000256" key="2">
    <source>
        <dbReference type="ARBA" id="ARBA00048244"/>
    </source>
</evidence>
<accession>A0A7X6SW80</accession>
<comment type="pathway">
    <text evidence="1">Purine metabolism; ppGpp biosynthesis; ppGpp from GTP: step 1/2.</text>
</comment>
<comment type="catalytic activity">
    <reaction evidence="2">
        <text>GTP + ATP = guanosine 3'-diphosphate 5'-triphosphate + AMP</text>
        <dbReference type="Rhea" id="RHEA:22088"/>
        <dbReference type="ChEBI" id="CHEBI:30616"/>
        <dbReference type="ChEBI" id="CHEBI:37565"/>
        <dbReference type="ChEBI" id="CHEBI:142410"/>
        <dbReference type="ChEBI" id="CHEBI:456215"/>
        <dbReference type="EC" id="2.7.6.5"/>
    </reaction>
</comment>
<dbReference type="SUPFAM" id="SSF55021">
    <property type="entry name" value="ACT-like"/>
    <property type="match status" value="1"/>
</dbReference>
<dbReference type="InterPro" id="IPR045600">
    <property type="entry name" value="RelA/SpoT_AH_RIS"/>
</dbReference>
<dbReference type="InterPro" id="IPR002912">
    <property type="entry name" value="ACT_dom"/>
</dbReference>
<dbReference type="Pfam" id="PF13291">
    <property type="entry name" value="ACT_4"/>
    <property type="match status" value="1"/>
</dbReference>
<dbReference type="Pfam" id="PF19296">
    <property type="entry name" value="RelA_AH_RIS"/>
    <property type="match status" value="1"/>
</dbReference>
<evidence type="ECO:0000313" key="6">
    <source>
        <dbReference type="Proteomes" id="UP000557899"/>
    </source>
</evidence>
<dbReference type="GO" id="GO:0016787">
    <property type="term" value="F:hydrolase activity"/>
    <property type="evidence" value="ECO:0007669"/>
    <property type="project" value="UniProtKB-KW"/>
</dbReference>
<dbReference type="Gene3D" id="3.30.70.260">
    <property type="match status" value="1"/>
</dbReference>
<proteinExistence type="predicted"/>
<evidence type="ECO:0000259" key="4">
    <source>
        <dbReference type="PROSITE" id="PS51671"/>
    </source>
</evidence>
<dbReference type="Proteomes" id="UP000557899">
    <property type="component" value="Unassembled WGS sequence"/>
</dbReference>
<protein>
    <submittedName>
        <fullName evidence="5">Bifunctional (P)ppGpp synthetase/guanosine-3',5'-bis(Diphosphate) 3'-pyrophosphohydrolase</fullName>
    </submittedName>
</protein>
<comment type="caution">
    <text evidence="5">The sequence shown here is derived from an EMBL/GenBank/DDBJ whole genome shotgun (WGS) entry which is preliminary data.</text>
</comment>
<dbReference type="GO" id="GO:0015970">
    <property type="term" value="P:guanosine tetraphosphate biosynthetic process"/>
    <property type="evidence" value="ECO:0007669"/>
    <property type="project" value="UniProtKB-UniPathway"/>
</dbReference>
<evidence type="ECO:0000256" key="1">
    <source>
        <dbReference type="ARBA" id="ARBA00004976"/>
    </source>
</evidence>
<dbReference type="PROSITE" id="PS51671">
    <property type="entry name" value="ACT"/>
    <property type="match status" value="1"/>
</dbReference>
<evidence type="ECO:0000313" key="5">
    <source>
        <dbReference type="EMBL" id="NLA56236.1"/>
    </source>
</evidence>
<reference evidence="5 6" key="1">
    <citation type="journal article" date="2020" name="Biotechnol. Biofuels">
        <title>New insights from the biogas microbiome by comprehensive genome-resolved metagenomics of nearly 1600 species originating from multiple anaerobic digesters.</title>
        <authorList>
            <person name="Campanaro S."/>
            <person name="Treu L."/>
            <person name="Rodriguez-R L.M."/>
            <person name="Kovalovszki A."/>
            <person name="Ziels R.M."/>
            <person name="Maus I."/>
            <person name="Zhu X."/>
            <person name="Kougias P.G."/>
            <person name="Basile A."/>
            <person name="Luo G."/>
            <person name="Schluter A."/>
            <person name="Konstantinidis K.T."/>
            <person name="Angelidaki I."/>
        </authorList>
    </citation>
    <scope>NUCLEOTIDE SEQUENCE [LARGE SCALE GENOMIC DNA]</scope>
    <source>
        <strain evidence="5">AS15tlH2ME_198</strain>
    </source>
</reference>
<dbReference type="EMBL" id="JAAZHI010000164">
    <property type="protein sequence ID" value="NLA56236.1"/>
    <property type="molecule type" value="Genomic_DNA"/>
</dbReference>
<dbReference type="GO" id="GO:0008728">
    <property type="term" value="F:GTP diphosphokinase activity"/>
    <property type="evidence" value="ECO:0007669"/>
    <property type="project" value="UniProtKB-EC"/>
</dbReference>
<dbReference type="UniPathway" id="UPA00908">
    <property type="reaction ID" value="UER00884"/>
</dbReference>
<organism evidence="5 6">
    <name type="scientific">Corynebacterium humireducens</name>
    <dbReference type="NCBI Taxonomy" id="1223514"/>
    <lineage>
        <taxon>Bacteria</taxon>
        <taxon>Bacillati</taxon>
        <taxon>Actinomycetota</taxon>
        <taxon>Actinomycetes</taxon>
        <taxon>Mycobacteriales</taxon>
        <taxon>Corynebacteriaceae</taxon>
        <taxon>Corynebacterium</taxon>
    </lineage>
</organism>
<dbReference type="AlphaFoldDB" id="A0A7X6SW80"/>
<evidence type="ECO:0000256" key="3">
    <source>
        <dbReference type="SAM" id="MobiDB-lite"/>
    </source>
</evidence>
<feature type="non-terminal residue" evidence="5">
    <location>
        <position position="1"/>
    </location>
</feature>
<name>A0A7X6SW80_9CORY</name>
<feature type="region of interest" description="Disordered" evidence="3">
    <location>
        <begin position="1"/>
        <end position="22"/>
    </location>
</feature>
<sequence>ALILEQTAPKPPKKKQQKKASDIPVKVRGLDNALVKMSRCCNPVPGDQIIGYVTRGMGVAVHRIDCPNIRHILDAFDRSPEDAERASRLIDVVWTTESLDSHRTYPVNIRIIARDRFNLLAEISAAIAEEQVSVQAAHISSARDISANLLVTVEIENQQQYDRLVGRIKAIDSVVSVSRGHN</sequence>
<feature type="domain" description="ACT" evidence="4">
    <location>
        <begin position="108"/>
        <end position="182"/>
    </location>
</feature>
<keyword evidence="5" id="KW-0378">Hydrolase</keyword>
<gene>
    <name evidence="5" type="ORF">GX859_08070</name>
</gene>
<dbReference type="CDD" id="cd04876">
    <property type="entry name" value="ACT_RelA-SpoT"/>
    <property type="match status" value="1"/>
</dbReference>
<dbReference type="InterPro" id="IPR045865">
    <property type="entry name" value="ACT-like_dom_sf"/>
</dbReference>